<evidence type="ECO:0008006" key="3">
    <source>
        <dbReference type="Google" id="ProtNLM"/>
    </source>
</evidence>
<evidence type="ECO:0000313" key="2">
    <source>
        <dbReference type="Proteomes" id="UP000029381"/>
    </source>
</evidence>
<dbReference type="RefSeq" id="WP_028789810.1">
    <property type="nucleotide sequence ID" value="NZ_JPVT01000212.1"/>
</dbReference>
<dbReference type="PATRIC" id="fig|1302648.3.peg.1921"/>
<gene>
    <name evidence="1" type="ORF">TMU3MR103_1961</name>
</gene>
<protein>
    <recommendedName>
        <fullName evidence="3">YokE-like PH domain-containing protein</fullName>
    </recommendedName>
</protein>
<dbReference type="Proteomes" id="UP000029381">
    <property type="component" value="Unassembled WGS sequence"/>
</dbReference>
<comment type="caution">
    <text evidence="1">The sequence shown here is derived from an EMBL/GenBank/DDBJ whole genome shotgun (WGS) entry which is preliminary data.</text>
</comment>
<sequence length="121" mass="13521">MRWVIKQEDLDRVKEEHGNAQSIVGYADEHKLLTIPIPKMYAVLLDDNEIKLVQLNMNMEVKNIDTIPISSIDAIKISGAVIKKVVVTTKDTKVKLAVKTLAVGIQKAQKEMIEKLGSLVK</sequence>
<organism evidence="1 2">
    <name type="scientific">Tetragenococcus muriaticus 3MR10-3</name>
    <dbReference type="NCBI Taxonomy" id="1302648"/>
    <lineage>
        <taxon>Bacteria</taxon>
        <taxon>Bacillati</taxon>
        <taxon>Bacillota</taxon>
        <taxon>Bacilli</taxon>
        <taxon>Lactobacillales</taxon>
        <taxon>Enterococcaceae</taxon>
        <taxon>Tetragenococcus</taxon>
    </lineage>
</organism>
<dbReference type="EMBL" id="JPVT01000212">
    <property type="protein sequence ID" value="KFN89547.1"/>
    <property type="molecule type" value="Genomic_DNA"/>
</dbReference>
<proteinExistence type="predicted"/>
<evidence type="ECO:0000313" key="1">
    <source>
        <dbReference type="EMBL" id="KFN89547.1"/>
    </source>
</evidence>
<keyword evidence="2" id="KW-1185">Reference proteome</keyword>
<dbReference type="AlphaFoldDB" id="A0A091C0G1"/>
<name>A0A091C0G1_9ENTE</name>
<accession>A0A091C0G1</accession>
<reference evidence="1 2" key="1">
    <citation type="submission" date="2014-08" db="EMBL/GenBank/DDBJ databases">
        <title>Genome sequence of Tetragenococcus muriaticus.</title>
        <authorList>
            <person name="Chuea-nongthon C."/>
            <person name="Rodtong S."/>
            <person name="Yongsawatdigul J."/>
            <person name="Steele J.L."/>
            <person name="Liu X.-y."/>
            <person name="Speers J."/>
            <person name="Glasner J.D."/>
            <person name="Neeno-Eckwall E.C."/>
        </authorList>
    </citation>
    <scope>NUCLEOTIDE SEQUENCE [LARGE SCALE GENOMIC DNA]</scope>
    <source>
        <strain evidence="1 2">3MR10-3</strain>
    </source>
</reference>